<evidence type="ECO:0000313" key="2">
    <source>
        <dbReference type="Proteomes" id="UP000241848"/>
    </source>
</evidence>
<protein>
    <submittedName>
        <fullName evidence="1">Uncharacterized protein</fullName>
    </submittedName>
</protein>
<reference evidence="1 2" key="1">
    <citation type="journal article" date="2014" name="BMC Genomics">
        <title>Comparison of environmental and isolate Sulfobacillus genomes reveals diverse carbon, sulfur, nitrogen, and hydrogen metabolisms.</title>
        <authorList>
            <person name="Justice N.B."/>
            <person name="Norman A."/>
            <person name="Brown C.T."/>
            <person name="Singh A."/>
            <person name="Thomas B.C."/>
            <person name="Banfield J.F."/>
        </authorList>
    </citation>
    <scope>NUCLEOTIDE SEQUENCE [LARGE SCALE GENOMIC DNA]</scope>
    <source>
        <strain evidence="1">AMDSBA3</strain>
    </source>
</reference>
<dbReference type="Proteomes" id="UP000241848">
    <property type="component" value="Unassembled WGS sequence"/>
</dbReference>
<accession>A0A2T2WMB4</accession>
<evidence type="ECO:0000313" key="1">
    <source>
        <dbReference type="EMBL" id="PSR23382.1"/>
    </source>
</evidence>
<sequence>MAIPHATGLYVLVYAENPDCRRIWRSLPGVSDYGYQDSTDPPDDISPARWAELLGSSHIPAQVGLTIDVYNPLIEWEDRFWAVQAWAIPDYAQRVRR</sequence>
<dbReference type="AlphaFoldDB" id="A0A2T2WMB4"/>
<comment type="caution">
    <text evidence="1">The sequence shown here is derived from an EMBL/GenBank/DDBJ whole genome shotgun (WGS) entry which is preliminary data.</text>
</comment>
<organism evidence="1 2">
    <name type="scientific">Sulfobacillus acidophilus</name>
    <dbReference type="NCBI Taxonomy" id="53633"/>
    <lineage>
        <taxon>Bacteria</taxon>
        <taxon>Bacillati</taxon>
        <taxon>Bacillota</taxon>
        <taxon>Clostridia</taxon>
        <taxon>Eubacteriales</taxon>
        <taxon>Clostridiales Family XVII. Incertae Sedis</taxon>
        <taxon>Sulfobacillus</taxon>
    </lineage>
</organism>
<gene>
    <name evidence="1" type="ORF">C7B45_03465</name>
</gene>
<proteinExistence type="predicted"/>
<name>A0A2T2WMB4_9FIRM</name>
<dbReference type="EMBL" id="PXYV01000006">
    <property type="protein sequence ID" value="PSR23382.1"/>
    <property type="molecule type" value="Genomic_DNA"/>
</dbReference>